<proteinExistence type="predicted"/>
<gene>
    <name evidence="1" type="ORF">B0T10DRAFT_139126</name>
</gene>
<evidence type="ECO:0000313" key="2">
    <source>
        <dbReference type="Proteomes" id="UP000777438"/>
    </source>
</evidence>
<name>A0A9P9ANU7_9HYPO</name>
<evidence type="ECO:0000313" key="1">
    <source>
        <dbReference type="EMBL" id="KAH6883533.1"/>
    </source>
</evidence>
<keyword evidence="2" id="KW-1185">Reference proteome</keyword>
<protein>
    <submittedName>
        <fullName evidence="1">Uncharacterized protein</fullName>
    </submittedName>
</protein>
<organism evidence="1 2">
    <name type="scientific">Thelonectria olida</name>
    <dbReference type="NCBI Taxonomy" id="1576542"/>
    <lineage>
        <taxon>Eukaryota</taxon>
        <taxon>Fungi</taxon>
        <taxon>Dikarya</taxon>
        <taxon>Ascomycota</taxon>
        <taxon>Pezizomycotina</taxon>
        <taxon>Sordariomycetes</taxon>
        <taxon>Hypocreomycetidae</taxon>
        <taxon>Hypocreales</taxon>
        <taxon>Nectriaceae</taxon>
        <taxon>Thelonectria</taxon>
    </lineage>
</organism>
<sequence length="116" mass="12940">MQVFGGIPVIHYPFLCGQDRSDVDLLNTRCYREGRRIPWETGITVVTPLNKHPAPVNATSIPFDRESAWCDAYTLSIRKGYGYSCTVCDGGGFCFCVECFDGGIRCRDSSHVLVPR</sequence>
<dbReference type="AlphaFoldDB" id="A0A9P9ANU7"/>
<dbReference type="Proteomes" id="UP000777438">
    <property type="component" value="Unassembled WGS sequence"/>
</dbReference>
<dbReference type="OrthoDB" id="5103340at2759"/>
<accession>A0A9P9ANU7</accession>
<comment type="caution">
    <text evidence="1">The sequence shown here is derived from an EMBL/GenBank/DDBJ whole genome shotgun (WGS) entry which is preliminary data.</text>
</comment>
<dbReference type="EMBL" id="JAGPYM010000023">
    <property type="protein sequence ID" value="KAH6883533.1"/>
    <property type="molecule type" value="Genomic_DNA"/>
</dbReference>
<dbReference type="SUPFAM" id="SSF57850">
    <property type="entry name" value="RING/U-box"/>
    <property type="match status" value="1"/>
</dbReference>
<reference evidence="1 2" key="1">
    <citation type="journal article" date="2021" name="Nat. Commun.">
        <title>Genetic determinants of endophytism in the Arabidopsis root mycobiome.</title>
        <authorList>
            <person name="Mesny F."/>
            <person name="Miyauchi S."/>
            <person name="Thiergart T."/>
            <person name="Pickel B."/>
            <person name="Atanasova L."/>
            <person name="Karlsson M."/>
            <person name="Huettel B."/>
            <person name="Barry K.W."/>
            <person name="Haridas S."/>
            <person name="Chen C."/>
            <person name="Bauer D."/>
            <person name="Andreopoulos W."/>
            <person name="Pangilinan J."/>
            <person name="LaButti K."/>
            <person name="Riley R."/>
            <person name="Lipzen A."/>
            <person name="Clum A."/>
            <person name="Drula E."/>
            <person name="Henrissat B."/>
            <person name="Kohler A."/>
            <person name="Grigoriev I.V."/>
            <person name="Martin F.M."/>
            <person name="Hacquard S."/>
        </authorList>
    </citation>
    <scope>NUCLEOTIDE SEQUENCE [LARGE SCALE GENOMIC DNA]</scope>
    <source>
        <strain evidence="1 2">MPI-CAGE-CH-0241</strain>
    </source>
</reference>